<comment type="caution">
    <text evidence="2">The sequence shown here is derived from an EMBL/GenBank/DDBJ whole genome shotgun (WGS) entry which is preliminary data.</text>
</comment>
<dbReference type="RefSeq" id="WP_107935276.1">
    <property type="nucleotide sequence ID" value="NZ_CP085009.1"/>
</dbReference>
<dbReference type="OrthoDB" id="1895809at2"/>
<accession>A0A318TN15</accession>
<gene>
    <name evidence="2" type="ORF">BJ095_11462</name>
</gene>
<dbReference type="GO" id="GO:0016747">
    <property type="term" value="F:acyltransferase activity, transferring groups other than amino-acyl groups"/>
    <property type="evidence" value="ECO:0007669"/>
    <property type="project" value="InterPro"/>
</dbReference>
<dbReference type="EMBL" id="QJTJ01000014">
    <property type="protein sequence ID" value="PYF05883.1"/>
    <property type="molecule type" value="Genomic_DNA"/>
</dbReference>
<keyword evidence="2" id="KW-0808">Transferase</keyword>
<dbReference type="InterPro" id="IPR016181">
    <property type="entry name" value="Acyl_CoA_acyltransferase"/>
</dbReference>
<dbReference type="InterPro" id="IPR000182">
    <property type="entry name" value="GNAT_dom"/>
</dbReference>
<proteinExistence type="predicted"/>
<evidence type="ECO:0000259" key="1">
    <source>
        <dbReference type="PROSITE" id="PS51186"/>
    </source>
</evidence>
<reference evidence="2 3" key="1">
    <citation type="submission" date="2018-06" db="EMBL/GenBank/DDBJ databases">
        <title>Genomic Encyclopedia of Archaeal and Bacterial Type Strains, Phase II (KMG-II): from individual species to whole genera.</title>
        <authorList>
            <person name="Goeker M."/>
        </authorList>
    </citation>
    <scope>NUCLEOTIDE SEQUENCE [LARGE SCALE GENOMIC DNA]</scope>
    <source>
        <strain evidence="2 3">KACC 16626</strain>
    </source>
</reference>
<organism evidence="2 3">
    <name type="scientific">Ureibacillus chungkukjangi</name>
    <dbReference type="NCBI Taxonomy" id="1202712"/>
    <lineage>
        <taxon>Bacteria</taxon>
        <taxon>Bacillati</taxon>
        <taxon>Bacillota</taxon>
        <taxon>Bacilli</taxon>
        <taxon>Bacillales</taxon>
        <taxon>Caryophanaceae</taxon>
        <taxon>Ureibacillus</taxon>
    </lineage>
</organism>
<dbReference type="Pfam" id="PF00583">
    <property type="entry name" value="Acetyltransf_1"/>
    <property type="match status" value="1"/>
</dbReference>
<dbReference type="Proteomes" id="UP000247416">
    <property type="component" value="Unassembled WGS sequence"/>
</dbReference>
<evidence type="ECO:0000313" key="2">
    <source>
        <dbReference type="EMBL" id="PYF05883.1"/>
    </source>
</evidence>
<dbReference type="PROSITE" id="PS51186">
    <property type="entry name" value="GNAT"/>
    <property type="match status" value="1"/>
</dbReference>
<keyword evidence="3" id="KW-1185">Reference proteome</keyword>
<sequence length="179" mass="20852">MCEIEIRRPKIDEQNQIYEFFNLVITHTYQKEGLSELKDELNDEIETKKKFLADDFASKGGKRFFLFAYDENQIIGSIAYGEPNSILVEVTKGQLRHIPEVGSMLVHPHYQNQGIGNMLLQAIYQALRNKGISEFCFDSGYQQAQIIWTKKFGTPLVFLENYWGENSHHMIWRKNLADV</sequence>
<evidence type="ECO:0000313" key="3">
    <source>
        <dbReference type="Proteomes" id="UP000247416"/>
    </source>
</evidence>
<dbReference type="SUPFAM" id="SSF55729">
    <property type="entry name" value="Acyl-CoA N-acyltransferases (Nat)"/>
    <property type="match status" value="1"/>
</dbReference>
<protein>
    <submittedName>
        <fullName evidence="2">Acetyltransferase (GNAT) family protein</fullName>
    </submittedName>
</protein>
<feature type="domain" description="N-acetyltransferase" evidence="1">
    <location>
        <begin position="4"/>
        <end position="177"/>
    </location>
</feature>
<name>A0A318TN15_9BACL</name>
<dbReference type="CDD" id="cd04301">
    <property type="entry name" value="NAT_SF"/>
    <property type="match status" value="1"/>
</dbReference>
<dbReference type="Gene3D" id="3.40.630.30">
    <property type="match status" value="1"/>
</dbReference>
<dbReference type="AlphaFoldDB" id="A0A318TN15"/>